<dbReference type="GO" id="GO:1990259">
    <property type="term" value="F:histone H2AQ104 methyltransferase activity"/>
    <property type="evidence" value="ECO:0007669"/>
    <property type="project" value="TreeGrafter"/>
</dbReference>
<feature type="domain" description="Swiss Army Knife RNA repair protein HAD" evidence="2">
    <location>
        <begin position="55"/>
        <end position="260"/>
    </location>
</feature>
<dbReference type="EMBL" id="MU006096">
    <property type="protein sequence ID" value="KAF2838546.1"/>
    <property type="molecule type" value="Genomic_DNA"/>
</dbReference>
<dbReference type="GO" id="GO:0000494">
    <property type="term" value="P:box C/D sno(s)RNA 3'-end processing"/>
    <property type="evidence" value="ECO:0007669"/>
    <property type="project" value="TreeGrafter"/>
</dbReference>
<dbReference type="AlphaFoldDB" id="A0A9P4S9F1"/>
<feature type="region of interest" description="Disordered" evidence="1">
    <location>
        <begin position="425"/>
        <end position="572"/>
    </location>
</feature>
<evidence type="ECO:0000313" key="3">
    <source>
        <dbReference type="EMBL" id="KAF2838546.1"/>
    </source>
</evidence>
<dbReference type="PANTHER" id="PTHR10335:SF23">
    <property type="entry name" value="OB FOLD-CONTAINING PROTEIN, NUCLEIC ACID BINDING"/>
    <property type="match status" value="1"/>
</dbReference>
<name>A0A9P4S9F1_9PEZI</name>
<evidence type="ECO:0000313" key="4">
    <source>
        <dbReference type="Proteomes" id="UP000799429"/>
    </source>
</evidence>
<evidence type="ECO:0000256" key="1">
    <source>
        <dbReference type="SAM" id="MobiDB-lite"/>
    </source>
</evidence>
<dbReference type="GO" id="GO:0008649">
    <property type="term" value="F:rRNA methyltransferase activity"/>
    <property type="evidence" value="ECO:0007669"/>
    <property type="project" value="TreeGrafter"/>
</dbReference>
<reference evidence="3" key="1">
    <citation type="journal article" date="2020" name="Stud. Mycol.">
        <title>101 Dothideomycetes genomes: a test case for predicting lifestyles and emergence of pathogens.</title>
        <authorList>
            <person name="Haridas S."/>
            <person name="Albert R."/>
            <person name="Binder M."/>
            <person name="Bloem J."/>
            <person name="Labutti K."/>
            <person name="Salamov A."/>
            <person name="Andreopoulos B."/>
            <person name="Baker S."/>
            <person name="Barry K."/>
            <person name="Bills G."/>
            <person name="Bluhm B."/>
            <person name="Cannon C."/>
            <person name="Castanera R."/>
            <person name="Culley D."/>
            <person name="Daum C."/>
            <person name="Ezra D."/>
            <person name="Gonzalez J."/>
            <person name="Henrissat B."/>
            <person name="Kuo A."/>
            <person name="Liang C."/>
            <person name="Lipzen A."/>
            <person name="Lutzoni F."/>
            <person name="Magnuson J."/>
            <person name="Mondo S."/>
            <person name="Nolan M."/>
            <person name="Ohm R."/>
            <person name="Pangilinan J."/>
            <person name="Park H.-J."/>
            <person name="Ramirez L."/>
            <person name="Alfaro M."/>
            <person name="Sun H."/>
            <person name="Tritt A."/>
            <person name="Yoshinaga Y."/>
            <person name="Zwiers L.-H."/>
            <person name="Turgeon B."/>
            <person name="Goodwin S."/>
            <person name="Spatafora J."/>
            <person name="Crous P."/>
            <person name="Grigoriev I."/>
        </authorList>
    </citation>
    <scope>NUCLEOTIDE SEQUENCE</scope>
    <source>
        <strain evidence="3">CBS 101060</strain>
    </source>
</reference>
<dbReference type="GO" id="GO:0031428">
    <property type="term" value="C:box C/D methylation guide snoRNP complex"/>
    <property type="evidence" value="ECO:0007669"/>
    <property type="project" value="TreeGrafter"/>
</dbReference>
<organism evidence="3 4">
    <name type="scientific">Patellaria atrata CBS 101060</name>
    <dbReference type="NCBI Taxonomy" id="1346257"/>
    <lineage>
        <taxon>Eukaryota</taxon>
        <taxon>Fungi</taxon>
        <taxon>Dikarya</taxon>
        <taxon>Ascomycota</taxon>
        <taxon>Pezizomycotina</taxon>
        <taxon>Dothideomycetes</taxon>
        <taxon>Dothideomycetes incertae sedis</taxon>
        <taxon>Patellariales</taxon>
        <taxon>Patellariaceae</taxon>
        <taxon>Patellaria</taxon>
    </lineage>
</organism>
<dbReference type="GO" id="GO:0032040">
    <property type="term" value="C:small-subunit processome"/>
    <property type="evidence" value="ECO:0007669"/>
    <property type="project" value="TreeGrafter"/>
</dbReference>
<keyword evidence="4" id="KW-1185">Reference proteome</keyword>
<dbReference type="Pfam" id="PF10307">
    <property type="entry name" value="HAD_SAK_1"/>
    <property type="match status" value="1"/>
</dbReference>
<feature type="compositionally biased region" description="Basic and acidic residues" evidence="1">
    <location>
        <begin position="439"/>
        <end position="470"/>
    </location>
</feature>
<dbReference type="Proteomes" id="UP000799429">
    <property type="component" value="Unassembled WGS sequence"/>
</dbReference>
<feature type="compositionally biased region" description="Basic and acidic residues" evidence="1">
    <location>
        <begin position="513"/>
        <end position="530"/>
    </location>
</feature>
<dbReference type="PANTHER" id="PTHR10335">
    <property type="entry name" value="RRNA 2-O-METHYLTRANSFERASE FIBRILLARIN"/>
    <property type="match status" value="1"/>
</dbReference>
<accession>A0A9P4S9F1</accession>
<feature type="compositionally biased region" description="Gly residues" evidence="1">
    <location>
        <begin position="503"/>
        <end position="512"/>
    </location>
</feature>
<dbReference type="InterPro" id="IPR018812">
    <property type="entry name" value="SAK_HAD"/>
</dbReference>
<protein>
    <recommendedName>
        <fullName evidence="2">Swiss Army Knife RNA repair protein HAD domain-containing protein</fullName>
    </recommendedName>
</protein>
<feature type="compositionally biased region" description="Basic and acidic residues" evidence="1">
    <location>
        <begin position="541"/>
        <end position="552"/>
    </location>
</feature>
<feature type="compositionally biased region" description="Gly residues" evidence="1">
    <location>
        <begin position="553"/>
        <end position="572"/>
    </location>
</feature>
<proteinExistence type="predicted"/>
<comment type="caution">
    <text evidence="3">The sequence shown here is derived from an EMBL/GenBank/DDBJ whole genome shotgun (WGS) entry which is preliminary data.</text>
</comment>
<feature type="compositionally biased region" description="Basic and acidic residues" evidence="1">
    <location>
        <begin position="493"/>
        <end position="502"/>
    </location>
</feature>
<gene>
    <name evidence="3" type="ORF">M501DRAFT_934874</name>
</gene>
<evidence type="ECO:0000259" key="2">
    <source>
        <dbReference type="Pfam" id="PF10307"/>
    </source>
</evidence>
<dbReference type="OrthoDB" id="5596992at2759"/>
<dbReference type="GO" id="GO:0003723">
    <property type="term" value="F:RNA binding"/>
    <property type="evidence" value="ECO:0007669"/>
    <property type="project" value="TreeGrafter"/>
</dbReference>
<sequence length="572" mass="63603">MLTSLPNGQTTGSIKPIIHTITALRRWSCDDKELPPVQDVKEIHVYDFDNTLFASPLPNRQLWHGPTIGQLQSPSIFLNGGWWHDATILAATGEGVEKEEPRAWEGWWNEQIVDLVNLTMEQKDALNVLLTGRAEPQFAELIKRMVRSRKLEFDMVCLKPTVGPASQTFANTMAFKQELLKDIVYTYSQAEEIRVYEDRIKHVTGFRSFFENFNLALMSPEPPIPRKAIKAEVIHVAERATVLDPTTEIAEIQSMINSHNTLVKSGTSSAALAKPMQISRTVFYTGYLISPPTTDQLRSFITIPNNIPENDIRHLANSILIVPRPCPQSILDKVGGLGAKLTWRITGTSVLDNKLWAARVEPVPATAKYHSDNRPPIVILATRGGARPQDAQRIQNWQPVPPDKAFEFETTVGEKVLLRIEEEYDPHRFVQPPPKRLHPREEDANNHPDGGRHARQPGRADRGDRYDGRQGGRGYDSYRGSGHPRGRGGPANHGHDNRDRHGNQGGRGGNAGGRRERGGFAPRGGRENRGRQRGGHAQYRSLDDMPDGRYDDGGTGAYGGSAASGGGLYNAY</sequence>